<reference evidence="2 3" key="1">
    <citation type="journal article" date="2019" name="Int. J. Syst. Evol. Microbiol.">
        <title>The Global Catalogue of Microorganisms (GCM) 10K type strain sequencing project: providing services to taxonomists for standard genome sequencing and annotation.</title>
        <authorList>
            <consortium name="The Broad Institute Genomics Platform"/>
            <consortium name="The Broad Institute Genome Sequencing Center for Infectious Disease"/>
            <person name="Wu L."/>
            <person name="Ma J."/>
        </authorList>
    </citation>
    <scope>NUCLEOTIDE SEQUENCE [LARGE SCALE GENOMIC DNA]</scope>
    <source>
        <strain evidence="2 3">CGMCC 1.10387</strain>
    </source>
</reference>
<dbReference type="RefSeq" id="WP_256308772.1">
    <property type="nucleotide sequence ID" value="NZ_JANHAW010000003.1"/>
</dbReference>
<evidence type="ECO:0000313" key="2">
    <source>
        <dbReference type="EMBL" id="MFD1686145.1"/>
    </source>
</evidence>
<gene>
    <name evidence="2" type="ORF">ACFSAS_11030</name>
</gene>
<dbReference type="InterPro" id="IPR011050">
    <property type="entry name" value="Pectin_lyase_fold/virulence"/>
</dbReference>
<keyword evidence="3" id="KW-1185">Reference proteome</keyword>
<organism evidence="2 3">
    <name type="scientific">Halobellus litoreus</name>
    <dbReference type="NCBI Taxonomy" id="755310"/>
    <lineage>
        <taxon>Archaea</taxon>
        <taxon>Methanobacteriati</taxon>
        <taxon>Methanobacteriota</taxon>
        <taxon>Stenosarchaea group</taxon>
        <taxon>Halobacteria</taxon>
        <taxon>Halobacteriales</taxon>
        <taxon>Haloferacaceae</taxon>
        <taxon>Halobellus</taxon>
    </lineage>
</organism>
<comment type="caution">
    <text evidence="2">The sequence shown here is derived from an EMBL/GenBank/DDBJ whole genome shotgun (WGS) entry which is preliminary data.</text>
</comment>
<name>A0ABD6DYN3_9EURY</name>
<evidence type="ECO:0008006" key="4">
    <source>
        <dbReference type="Google" id="ProtNLM"/>
    </source>
</evidence>
<protein>
    <recommendedName>
        <fullName evidence="4">Right handed beta helix region</fullName>
    </recommendedName>
</protein>
<sequence length="945" mass="101320">MARKLAGEDFDSDRSTQVEESDDEHTDGGRLLNRRDYVKLSAVTAGTVIASTGVGSAAVERHGIQFDRVLDAVEDLGMDPNGDDPIDSALSSAYETGTLIEFPEGTYRIDDEAPISGSKSRFGMRGLGDSQRDVQFVFPNAASSDGYWAFRQYGGTDVLYENFSIQLTDDHETSVSIQFDVNDNGLAIDLEWLGFIPPQVESNGSLLRMNVDGDRGATTEGVNIARRITMGKQGSHLGGHMSSTDDTPGTTFMRHDTSHIGELRLEDVHFEQCGHNAMRSTNNDGVVTVKGGYFLNCDVSSLRFQGGDHPTKTSVIDGAHIEKDHSKLNDTGGTEPHQGAGIMVDSRVGNSGLVIRNCDIEYKDLSVAPDNAGSLWGVIRVTDTANSNPGGITIENTRIHNETLAPNLWFQTIDSGAKQPHEVVLDGVHLTSESEKSRNIDSLVYFEEGRDGSVIRNCCFYAPNGDVDAVLFEGCDDVVVEDSNINVTGEAVQLQNSDGNVRNITHDATCDVPDFSNDDSNSDDSTDDDSNSGDSTDDSSDETDGSDGDWTSLAVDGTDSDTTSEYEFVVDGDARENTELSEYGTVNTIETLDDGTVRVAGAIRSGVDAFDYTGSIRSFTAGDDMDLERDGELITRDEVVDGDSDTDESTDDGSADSGSDTDDSTDDSSESDDSTDETDSSDSDWISFAVNGTDSDTTSEYEFVVDGDARENMELSEYGTVSTIEALDDGTVRVAGAIRSGVDAFDYTGAIRSFTAGDDMEFSRGGTEISRDEVVDSTYEHSLRIVGTGTTSTYEFAVDGEVAAAPGCEGECADAISGTEVAGELSSGTASFRFDGDVTEFSLDGEAGVYLDDRQVDADLLGTDADPFLENWLTVDGIEDETSYQFAVSGTLHKSPDLGSAEADDVIEDGMVIGSVSDDVDGYRFNGDVTMMRVQGTAELRFDEE</sequence>
<evidence type="ECO:0000313" key="3">
    <source>
        <dbReference type="Proteomes" id="UP001597092"/>
    </source>
</evidence>
<accession>A0ABD6DYN3</accession>
<dbReference type="Proteomes" id="UP001597092">
    <property type="component" value="Unassembled WGS sequence"/>
</dbReference>
<feature type="compositionally biased region" description="Acidic residues" evidence="1">
    <location>
        <begin position="516"/>
        <end position="547"/>
    </location>
</feature>
<feature type="compositionally biased region" description="Acidic residues" evidence="1">
    <location>
        <begin position="640"/>
        <end position="682"/>
    </location>
</feature>
<dbReference type="SUPFAM" id="SSF51126">
    <property type="entry name" value="Pectin lyase-like"/>
    <property type="match status" value="1"/>
</dbReference>
<feature type="region of interest" description="Disordered" evidence="1">
    <location>
        <begin position="1"/>
        <end position="30"/>
    </location>
</feature>
<feature type="region of interest" description="Disordered" evidence="1">
    <location>
        <begin position="634"/>
        <end position="693"/>
    </location>
</feature>
<evidence type="ECO:0000256" key="1">
    <source>
        <dbReference type="SAM" id="MobiDB-lite"/>
    </source>
</evidence>
<dbReference type="EMBL" id="JBHUDP010000003">
    <property type="protein sequence ID" value="MFD1686145.1"/>
    <property type="molecule type" value="Genomic_DNA"/>
</dbReference>
<dbReference type="AlphaFoldDB" id="A0ABD6DYN3"/>
<proteinExistence type="predicted"/>
<feature type="region of interest" description="Disordered" evidence="1">
    <location>
        <begin position="504"/>
        <end position="564"/>
    </location>
</feature>